<evidence type="ECO:0000313" key="3">
    <source>
        <dbReference type="EMBL" id="RDY31817.1"/>
    </source>
</evidence>
<dbReference type="Pfam" id="PF20076">
    <property type="entry name" value="DUF6472"/>
    <property type="match status" value="1"/>
</dbReference>
<comment type="caution">
    <text evidence="2">The sequence shown here is derived from an EMBL/GenBank/DDBJ whole genome shotgun (WGS) entry which is preliminary data.</text>
</comment>
<reference evidence="2 5" key="2">
    <citation type="submission" date="2018-05" db="EMBL/GenBank/DDBJ databases">
        <title>Genomic Encyclopedia of Type Strains, Phase IV (KMG-IV): sequencing the most valuable type-strain genomes for metagenomic binning, comparative biology and taxonomic classification.</title>
        <authorList>
            <person name="Goeker M."/>
        </authorList>
    </citation>
    <scope>NUCLEOTIDE SEQUENCE [LARGE SCALE GENOMIC DNA]</scope>
    <source>
        <strain evidence="2 5">DSM 28816</strain>
    </source>
</reference>
<proteinExistence type="predicted"/>
<dbReference type="EMBL" id="NOKA02000009">
    <property type="protein sequence ID" value="RDY31817.1"/>
    <property type="molecule type" value="Genomic_DNA"/>
</dbReference>
<dbReference type="RefSeq" id="WP_094375665.1">
    <property type="nucleotide sequence ID" value="NZ_NOKA02000009.1"/>
</dbReference>
<dbReference type="AlphaFoldDB" id="A0A255ISZ7"/>
<evidence type="ECO:0000313" key="2">
    <source>
        <dbReference type="EMBL" id="PXV93454.1"/>
    </source>
</evidence>
<dbReference type="EMBL" id="QICS01000002">
    <property type="protein sequence ID" value="PXV93454.1"/>
    <property type="molecule type" value="Genomic_DNA"/>
</dbReference>
<evidence type="ECO:0000313" key="5">
    <source>
        <dbReference type="Proteomes" id="UP000247523"/>
    </source>
</evidence>
<gene>
    <name evidence="2" type="ORF">C8E03_102222</name>
    <name evidence="3" type="ORF">CG710_007485</name>
</gene>
<sequence>MSSKSNCDCCINYSYNEEEDYYECQVSLDEDEYGKFLGGTFGGCPYFQIDDEYRIVRKQM</sequence>
<dbReference type="OrthoDB" id="1823132at2"/>
<protein>
    <recommendedName>
        <fullName evidence="1">DUF6472 domain-containing protein</fullName>
    </recommendedName>
</protein>
<name>A0A255ISZ7_9FIRM</name>
<reference evidence="3 4" key="1">
    <citation type="journal article" date="2017" name="Genome Announc.">
        <title>Draft Genome Sequence of a Sporulating and Motile Strain of Lachnotalea glycerini Isolated from Water in Quebec City, Canada.</title>
        <authorList>
            <person name="Maheux A.F."/>
            <person name="Boudreau D.K."/>
            <person name="Berube E."/>
            <person name="Boissinot M."/>
            <person name="Raymond F."/>
            <person name="Brodeur S."/>
            <person name="Corbeil J."/>
            <person name="Isabel S."/>
            <person name="Omar R.F."/>
            <person name="Bergeron M.G."/>
        </authorList>
    </citation>
    <scope>NUCLEOTIDE SEQUENCE [LARGE SCALE GENOMIC DNA]</scope>
    <source>
        <strain evidence="3 4">CCRI-19302</strain>
    </source>
</reference>
<keyword evidence="4" id="KW-1185">Reference proteome</keyword>
<evidence type="ECO:0000313" key="4">
    <source>
        <dbReference type="Proteomes" id="UP000216411"/>
    </source>
</evidence>
<accession>A0A255ISZ7</accession>
<organism evidence="2 5">
    <name type="scientific">Lachnotalea glycerini</name>
    <dbReference type="NCBI Taxonomy" id="1763509"/>
    <lineage>
        <taxon>Bacteria</taxon>
        <taxon>Bacillati</taxon>
        <taxon>Bacillota</taxon>
        <taxon>Clostridia</taxon>
        <taxon>Lachnospirales</taxon>
        <taxon>Lachnospiraceae</taxon>
        <taxon>Lachnotalea</taxon>
    </lineage>
</organism>
<evidence type="ECO:0000259" key="1">
    <source>
        <dbReference type="Pfam" id="PF20076"/>
    </source>
</evidence>
<reference evidence="3" key="3">
    <citation type="submission" date="2018-07" db="EMBL/GenBank/DDBJ databases">
        <authorList>
            <person name="Quirk P.G."/>
            <person name="Krulwich T.A."/>
        </authorList>
    </citation>
    <scope>NUCLEOTIDE SEQUENCE</scope>
    <source>
        <strain evidence="3">CCRI-19302</strain>
    </source>
</reference>
<dbReference type="InterPro" id="IPR045525">
    <property type="entry name" value="DUF6472"/>
</dbReference>
<dbReference type="Proteomes" id="UP000247523">
    <property type="component" value="Unassembled WGS sequence"/>
</dbReference>
<feature type="domain" description="DUF6472" evidence="1">
    <location>
        <begin position="4"/>
        <end position="60"/>
    </location>
</feature>
<dbReference type="Proteomes" id="UP000216411">
    <property type="component" value="Unassembled WGS sequence"/>
</dbReference>